<dbReference type="PANTHER" id="PTHR44464">
    <property type="entry name" value="WD REPEAT-CONTAINING PROTEIN 17"/>
    <property type="match status" value="1"/>
</dbReference>
<dbReference type="STRING" id="10228.B3RYL8"/>
<sequence>MARQVGLLAAGCQPWNRDVCSASGNRFAYCATLAIYIYELNQQYNEYMLCSIMSEHKKTITSIAWNPRDPDIIASCSTDRTLYIWNVASKSIVANVELKGSALPAVIAWNPHDKNIVTIALNSGSFMRWDCSCPSNYPVIFNKDSNFVSRITHFRWHNHLKNTLAFGHFNGSLSFFYQSRKCQKNCLMPESTQESAENMVISVEWDVLSDDYLLVANAITGARLIDSRSLTVLMQFKLPSSSAHIHTLAWLKNAPGMFVTGDTESGVMRIWNVSRQSPIENITVKITVGFHELSVLDTPYQEKQEEAPSSPTKSNGSVALPPARIVCTFADGGVGLYSLQQRRWEFLRDLGHIETIFDCKFKPTNPSLLATASFDGTIKVWDINTMTAKYASPGNKGIIYSVSWAPADLNCLAASTAKGGAFIWDVDKVKVIRRFTEHGKNAVYCVSWNQKDSRKIATCGADGNCIIHHADGQIIAKFKHPGFVFGCDWSPTNKDMIATGCDDKRIRVFILTTNSDTPLKTFSGHTAKVFHVRWSPLREGLLCSGSDDGTVRIWNYTQDSCVIALKGHTAPVRGLIWHPEIPFLLISGSWDSTIRIWDIRDGACIETILDHGADVYGLSIHPLRPFTLASCSRDSTLRIWHLSSFSSRIYTSLLAKRPWNEILGTADDAMVAEHEIILCGPISRLLRANFGNDTNVQDMKLRSFSEFLLPPIGVNNCWTLLDVILKDNDSLLPTDYSEGIMHVKHISKYKISQAQELESTKMSKFSGGIGNTSKEEKLRKAAALYLQLGHTQKYCELLIEIGEWDKALAVAPSVSLTFWKNLAERHAKYLASEDSEDCVPYFIATRNYENLITLLKSKARLHEAVLIAQIAQADPVNYDESAIATAAKHLPSLKTKSSPFKKLLDDTVNLLANRYFTSGRPVMAANCHLSNDQYDLAMSRLIMGNELELAVSIGIVLKERCSYECFEIAARLLARKCEKLKKCFNICLHRDLAIQMLNQLTNSKPWLVMTCARYSNNAENINALHKMAGLSDIEYYDKKSKNENSPLIERLENCILSSNPEDALDIGINAMKGMMSKPKWNLNEVFEIIQYLSCIRPEKLQDSSCSRQRSELLALASIVGALMCVRMSYDSLVRPLFLNAKSLMQREDLELPLNITQINAYILAWQARTLSPNSNIYPLGELTSESLRGPVICSGSSYPSHSDVKFCSVTDTRIHGSAFFLENGQSCMALNNAIMWALANPFSPLNSGALINPF</sequence>
<name>B3RYL8_TRIAD</name>
<accession>B3RYL8</accession>
<gene>
    <name evidence="4" type="ORF">TRIADDRAFT_25870</name>
</gene>
<dbReference type="Pfam" id="PF00400">
    <property type="entry name" value="WD40"/>
    <property type="match status" value="7"/>
</dbReference>
<dbReference type="OMA" id="GVFIWDI"/>
<dbReference type="InterPro" id="IPR001680">
    <property type="entry name" value="WD40_rpt"/>
</dbReference>
<dbReference type="RefSeq" id="XP_002112953.1">
    <property type="nucleotide sequence ID" value="XM_002112917.1"/>
</dbReference>
<dbReference type="PRINTS" id="PR00320">
    <property type="entry name" value="GPROTEINBRPT"/>
</dbReference>
<dbReference type="PANTHER" id="PTHR44464:SF1">
    <property type="entry name" value="WD REPEAT-CONTAINING PROTEIN 17"/>
    <property type="match status" value="1"/>
</dbReference>
<dbReference type="PhylomeDB" id="B3RYL8"/>
<dbReference type="InterPro" id="IPR015943">
    <property type="entry name" value="WD40/YVTN_repeat-like_dom_sf"/>
</dbReference>
<dbReference type="HOGENOM" id="CLU_004491_1_0_1"/>
<keyword evidence="1 3" id="KW-0853">WD repeat</keyword>
<keyword evidence="2" id="KW-0677">Repeat</keyword>
<evidence type="ECO:0000256" key="1">
    <source>
        <dbReference type="ARBA" id="ARBA00022574"/>
    </source>
</evidence>
<organism evidence="4 5">
    <name type="scientific">Trichoplax adhaerens</name>
    <name type="common">Trichoplax reptans</name>
    <dbReference type="NCBI Taxonomy" id="10228"/>
    <lineage>
        <taxon>Eukaryota</taxon>
        <taxon>Metazoa</taxon>
        <taxon>Placozoa</taxon>
        <taxon>Uniplacotomia</taxon>
        <taxon>Trichoplacea</taxon>
        <taxon>Trichoplacidae</taxon>
        <taxon>Trichoplax</taxon>
    </lineage>
</organism>
<dbReference type="CDD" id="cd00200">
    <property type="entry name" value="WD40"/>
    <property type="match status" value="1"/>
</dbReference>
<dbReference type="AlphaFoldDB" id="B3RYL8"/>
<evidence type="ECO:0000256" key="3">
    <source>
        <dbReference type="PROSITE-ProRule" id="PRU00221"/>
    </source>
</evidence>
<evidence type="ECO:0000313" key="4">
    <source>
        <dbReference type="EMBL" id="EDV25063.1"/>
    </source>
</evidence>
<keyword evidence="5" id="KW-1185">Reference proteome</keyword>
<dbReference type="Gene3D" id="2.130.10.10">
    <property type="entry name" value="YVTN repeat-like/Quinoprotein amine dehydrogenase"/>
    <property type="match status" value="4"/>
</dbReference>
<dbReference type="SUPFAM" id="SSF50998">
    <property type="entry name" value="Quinoprotein alcohol dehydrogenase-like"/>
    <property type="match status" value="1"/>
</dbReference>
<dbReference type="InterPro" id="IPR019775">
    <property type="entry name" value="WD40_repeat_CS"/>
</dbReference>
<feature type="repeat" description="WD" evidence="3">
    <location>
        <begin position="608"/>
        <end position="644"/>
    </location>
</feature>
<evidence type="ECO:0000313" key="5">
    <source>
        <dbReference type="Proteomes" id="UP000009022"/>
    </source>
</evidence>
<dbReference type="EMBL" id="DS985245">
    <property type="protein sequence ID" value="EDV25063.1"/>
    <property type="molecule type" value="Genomic_DNA"/>
</dbReference>
<evidence type="ECO:0000256" key="2">
    <source>
        <dbReference type="ARBA" id="ARBA00022737"/>
    </source>
</evidence>
<dbReference type="KEGG" id="tad:TRIADDRAFT_25870"/>
<protein>
    <recommendedName>
        <fullName evidence="6">WD repeat-containing protein 17</fullName>
    </recommendedName>
</protein>
<proteinExistence type="predicted"/>
<dbReference type="PROSITE" id="PS50082">
    <property type="entry name" value="WD_REPEATS_2"/>
    <property type="match status" value="5"/>
</dbReference>
<dbReference type="SMART" id="SM00320">
    <property type="entry name" value="WD40"/>
    <property type="match status" value="9"/>
</dbReference>
<feature type="repeat" description="WD" evidence="3">
    <location>
        <begin position="565"/>
        <end position="607"/>
    </location>
</feature>
<evidence type="ECO:0008006" key="6">
    <source>
        <dbReference type="Google" id="ProtNLM"/>
    </source>
</evidence>
<dbReference type="CTD" id="6754166"/>
<dbReference type="InterPro" id="IPR036322">
    <property type="entry name" value="WD40_repeat_dom_sf"/>
</dbReference>
<dbReference type="PROSITE" id="PS50294">
    <property type="entry name" value="WD_REPEATS_REGION"/>
    <property type="match status" value="4"/>
</dbReference>
<feature type="repeat" description="WD" evidence="3">
    <location>
        <begin position="522"/>
        <end position="564"/>
    </location>
</feature>
<dbReference type="Proteomes" id="UP000009022">
    <property type="component" value="Unassembled WGS sequence"/>
</dbReference>
<dbReference type="InParanoid" id="B3RYL8"/>
<dbReference type="InterPro" id="IPR011047">
    <property type="entry name" value="Quinoprotein_ADH-like_sf"/>
</dbReference>
<dbReference type="InterPro" id="IPR020472">
    <property type="entry name" value="WD40_PAC1"/>
</dbReference>
<dbReference type="SUPFAM" id="SSF50978">
    <property type="entry name" value="WD40 repeat-like"/>
    <property type="match status" value="1"/>
</dbReference>
<feature type="repeat" description="WD" evidence="3">
    <location>
        <begin position="53"/>
        <end position="95"/>
    </location>
</feature>
<dbReference type="PROSITE" id="PS00678">
    <property type="entry name" value="WD_REPEATS_1"/>
    <property type="match status" value="3"/>
</dbReference>
<reference evidence="4 5" key="1">
    <citation type="journal article" date="2008" name="Nature">
        <title>The Trichoplax genome and the nature of placozoans.</title>
        <authorList>
            <person name="Srivastava M."/>
            <person name="Begovic E."/>
            <person name="Chapman J."/>
            <person name="Putnam N.H."/>
            <person name="Hellsten U."/>
            <person name="Kawashima T."/>
            <person name="Kuo A."/>
            <person name="Mitros T."/>
            <person name="Salamov A."/>
            <person name="Carpenter M.L."/>
            <person name="Signorovitch A.Y."/>
            <person name="Moreno M.A."/>
            <person name="Kamm K."/>
            <person name="Grimwood J."/>
            <person name="Schmutz J."/>
            <person name="Shapiro H."/>
            <person name="Grigoriev I.V."/>
            <person name="Buss L.W."/>
            <person name="Schierwater B."/>
            <person name="Dellaporta S.L."/>
            <person name="Rokhsar D.S."/>
        </authorList>
    </citation>
    <scope>NUCLEOTIDE SEQUENCE [LARGE SCALE GENOMIC DNA]</scope>
    <source>
        <strain evidence="4 5">Grell-BS-1999</strain>
    </source>
</reference>
<feature type="repeat" description="WD" evidence="3">
    <location>
        <begin position="349"/>
        <end position="391"/>
    </location>
</feature>
<dbReference type="OrthoDB" id="2161379at2759"/>
<dbReference type="eggNOG" id="KOG0273">
    <property type="taxonomic scope" value="Eukaryota"/>
</dbReference>
<dbReference type="GeneID" id="6754166"/>